<keyword evidence="3" id="KW-0804">Transcription</keyword>
<dbReference type="AlphaFoldDB" id="A0A1H7S075"/>
<proteinExistence type="predicted"/>
<evidence type="ECO:0000313" key="5">
    <source>
        <dbReference type="EMBL" id="SEL65027.1"/>
    </source>
</evidence>
<dbReference type="PANTHER" id="PTHR46796">
    <property type="entry name" value="HTH-TYPE TRANSCRIPTIONAL ACTIVATOR RHAS-RELATED"/>
    <property type="match status" value="1"/>
</dbReference>
<dbReference type="GO" id="GO:0043565">
    <property type="term" value="F:sequence-specific DNA binding"/>
    <property type="evidence" value="ECO:0007669"/>
    <property type="project" value="InterPro"/>
</dbReference>
<evidence type="ECO:0000256" key="3">
    <source>
        <dbReference type="ARBA" id="ARBA00023163"/>
    </source>
</evidence>
<keyword evidence="2 5" id="KW-0238">DNA-binding</keyword>
<accession>A0A1H7S075</accession>
<dbReference type="InterPro" id="IPR009057">
    <property type="entry name" value="Homeodomain-like_sf"/>
</dbReference>
<dbReference type="Pfam" id="PF12833">
    <property type="entry name" value="HTH_18"/>
    <property type="match status" value="1"/>
</dbReference>
<protein>
    <submittedName>
        <fullName evidence="5">AraC-type DNA-binding protein</fullName>
    </submittedName>
</protein>
<dbReference type="InterPro" id="IPR050204">
    <property type="entry name" value="AraC_XylS_family_regulators"/>
</dbReference>
<sequence length="277" mass="29753">MAARSVFLMQSAARIAELPQFSAWAVTCAGEHAPWSDPECHDDHRLVLVRAGRFMRRADGVESVLDRTTAYFGRPGQEERFAHPVGGDVCTSIDIGAELWHSIAGDKGAPPATDLYVDARVELWHRRLLLAAGSGDVGFAVAEELVGLVGETVQRVVGDAGPARTRSGPRSRALVATVREAILEDAPGSDGLIPLADALDVSPFLLSRTFTAVTGVSLTRYRNRVRLGRALARLEEGERDLAFLAADLGFADQAHLTRTMRAHLGRTPGAVRALLSA</sequence>
<dbReference type="GO" id="GO:0003700">
    <property type="term" value="F:DNA-binding transcription factor activity"/>
    <property type="evidence" value="ECO:0007669"/>
    <property type="project" value="InterPro"/>
</dbReference>
<reference evidence="6" key="1">
    <citation type="submission" date="2016-10" db="EMBL/GenBank/DDBJ databases">
        <authorList>
            <person name="Varghese N."/>
            <person name="Submissions S."/>
        </authorList>
    </citation>
    <scope>NUCLEOTIDE SEQUENCE [LARGE SCALE GENOMIC DNA]</scope>
    <source>
        <strain evidence="6">DSM 44675</strain>
    </source>
</reference>
<dbReference type="SMART" id="SM00342">
    <property type="entry name" value="HTH_ARAC"/>
    <property type="match status" value="1"/>
</dbReference>
<organism evidence="5 6">
    <name type="scientific">Rhodococcus maanshanensis</name>
    <dbReference type="NCBI Taxonomy" id="183556"/>
    <lineage>
        <taxon>Bacteria</taxon>
        <taxon>Bacillati</taxon>
        <taxon>Actinomycetota</taxon>
        <taxon>Actinomycetes</taxon>
        <taxon>Mycobacteriales</taxon>
        <taxon>Nocardiaceae</taxon>
        <taxon>Rhodococcus</taxon>
    </lineage>
</organism>
<evidence type="ECO:0000256" key="2">
    <source>
        <dbReference type="ARBA" id="ARBA00023125"/>
    </source>
</evidence>
<dbReference type="SUPFAM" id="SSF46689">
    <property type="entry name" value="Homeodomain-like"/>
    <property type="match status" value="1"/>
</dbReference>
<dbReference type="PROSITE" id="PS01124">
    <property type="entry name" value="HTH_ARAC_FAMILY_2"/>
    <property type="match status" value="1"/>
</dbReference>
<dbReference type="InterPro" id="IPR018060">
    <property type="entry name" value="HTH_AraC"/>
</dbReference>
<keyword evidence="6" id="KW-1185">Reference proteome</keyword>
<evidence type="ECO:0000259" key="4">
    <source>
        <dbReference type="PROSITE" id="PS01124"/>
    </source>
</evidence>
<dbReference type="Gene3D" id="1.10.10.60">
    <property type="entry name" value="Homeodomain-like"/>
    <property type="match status" value="1"/>
</dbReference>
<evidence type="ECO:0000256" key="1">
    <source>
        <dbReference type="ARBA" id="ARBA00023015"/>
    </source>
</evidence>
<gene>
    <name evidence="5" type="ORF">SAMN05444583_11270</name>
</gene>
<evidence type="ECO:0000313" key="6">
    <source>
        <dbReference type="Proteomes" id="UP000198677"/>
    </source>
</evidence>
<name>A0A1H7S075_9NOCA</name>
<keyword evidence="1" id="KW-0805">Transcription regulation</keyword>
<dbReference type="Proteomes" id="UP000198677">
    <property type="component" value="Unassembled WGS sequence"/>
</dbReference>
<dbReference type="EMBL" id="FOAW01000012">
    <property type="protein sequence ID" value="SEL65027.1"/>
    <property type="molecule type" value="Genomic_DNA"/>
</dbReference>
<feature type="domain" description="HTH araC/xylS-type" evidence="4">
    <location>
        <begin position="172"/>
        <end position="274"/>
    </location>
</feature>